<dbReference type="InterPro" id="IPR007603">
    <property type="entry name" value="Choline_transptr-like"/>
</dbReference>
<feature type="transmembrane region" description="Helical" evidence="6">
    <location>
        <begin position="373"/>
        <end position="393"/>
    </location>
</feature>
<feature type="transmembrane region" description="Helical" evidence="6">
    <location>
        <begin position="156"/>
        <end position="178"/>
    </location>
</feature>
<dbReference type="Pfam" id="PF04515">
    <property type="entry name" value="Choline_transpo"/>
    <property type="match status" value="1"/>
</dbReference>
<keyword evidence="4 6" id="KW-1133">Transmembrane helix</keyword>
<protein>
    <recommendedName>
        <fullName evidence="6">Choline transporter-like protein</fullName>
    </recommendedName>
</protein>
<evidence type="ECO:0000256" key="7">
    <source>
        <dbReference type="SAM" id="MobiDB-lite"/>
    </source>
</evidence>
<feature type="transmembrane region" description="Helical" evidence="6">
    <location>
        <begin position="471"/>
        <end position="494"/>
    </location>
</feature>
<feature type="transmembrane region" description="Helical" evidence="6">
    <location>
        <begin position="501"/>
        <end position="523"/>
    </location>
</feature>
<evidence type="ECO:0000256" key="4">
    <source>
        <dbReference type="ARBA" id="ARBA00022989"/>
    </source>
</evidence>
<dbReference type="PANTHER" id="PTHR12385:SF98">
    <property type="entry name" value="CHOLINE TRANSPORTER-LIKE PROTEIN"/>
    <property type="match status" value="1"/>
</dbReference>
<keyword evidence="9" id="KW-1185">Reference proteome</keyword>
<accession>A0AA41VI48</accession>
<dbReference type="GO" id="GO:0022857">
    <property type="term" value="F:transmembrane transporter activity"/>
    <property type="evidence" value="ECO:0007669"/>
    <property type="project" value="UniProtKB-UniRule"/>
</dbReference>
<feature type="transmembrane region" description="Helical" evidence="6">
    <location>
        <begin position="184"/>
        <end position="208"/>
    </location>
</feature>
<dbReference type="GO" id="GO:0005886">
    <property type="term" value="C:plasma membrane"/>
    <property type="evidence" value="ECO:0007669"/>
    <property type="project" value="UniProtKB-SubCell"/>
</dbReference>
<comment type="function">
    <text evidence="6">Choline transporter.</text>
</comment>
<evidence type="ECO:0000256" key="6">
    <source>
        <dbReference type="RuleBase" id="RU368066"/>
    </source>
</evidence>
<feature type="region of interest" description="Disordered" evidence="7">
    <location>
        <begin position="1"/>
        <end position="31"/>
    </location>
</feature>
<dbReference type="EMBL" id="JAJJMA010226576">
    <property type="protein sequence ID" value="MCL7041707.1"/>
    <property type="molecule type" value="Genomic_DNA"/>
</dbReference>
<feature type="transmembrane region" description="Helical" evidence="6">
    <location>
        <begin position="266"/>
        <end position="292"/>
    </location>
</feature>
<gene>
    <name evidence="8" type="ORF">MKW94_025459</name>
</gene>
<comment type="similarity">
    <text evidence="2 6">Belongs to the CTL (choline transporter-like) family.</text>
</comment>
<reference evidence="8" key="1">
    <citation type="submission" date="2022-03" db="EMBL/GenBank/DDBJ databases">
        <title>A functionally conserved STORR gene fusion in Papaver species that diverged 16.8 million years ago.</title>
        <authorList>
            <person name="Catania T."/>
        </authorList>
    </citation>
    <scope>NUCLEOTIDE SEQUENCE</scope>
    <source>
        <strain evidence="8">S-191538</strain>
    </source>
</reference>
<evidence type="ECO:0000313" key="8">
    <source>
        <dbReference type="EMBL" id="MCL7041707.1"/>
    </source>
</evidence>
<feature type="transmembrane region" description="Helical" evidence="6">
    <location>
        <begin position="220"/>
        <end position="246"/>
    </location>
</feature>
<organism evidence="8 9">
    <name type="scientific">Papaver nudicaule</name>
    <name type="common">Iceland poppy</name>
    <dbReference type="NCBI Taxonomy" id="74823"/>
    <lineage>
        <taxon>Eukaryota</taxon>
        <taxon>Viridiplantae</taxon>
        <taxon>Streptophyta</taxon>
        <taxon>Embryophyta</taxon>
        <taxon>Tracheophyta</taxon>
        <taxon>Spermatophyta</taxon>
        <taxon>Magnoliopsida</taxon>
        <taxon>Ranunculales</taxon>
        <taxon>Papaveraceae</taxon>
        <taxon>Papaveroideae</taxon>
        <taxon>Papaver</taxon>
    </lineage>
</organism>
<evidence type="ECO:0000313" key="9">
    <source>
        <dbReference type="Proteomes" id="UP001177140"/>
    </source>
</evidence>
<evidence type="ECO:0000256" key="1">
    <source>
        <dbReference type="ARBA" id="ARBA00004141"/>
    </source>
</evidence>
<evidence type="ECO:0000256" key="3">
    <source>
        <dbReference type="ARBA" id="ARBA00022692"/>
    </source>
</evidence>
<feature type="transmembrane region" description="Helical" evidence="6">
    <location>
        <begin position="65"/>
        <end position="87"/>
    </location>
</feature>
<comment type="caution">
    <text evidence="8">The sequence shown here is derived from an EMBL/GenBank/DDBJ whole genome shotgun (WGS) entry which is preliminary data.</text>
</comment>
<feature type="compositionally biased region" description="Low complexity" evidence="7">
    <location>
        <begin position="8"/>
        <end position="20"/>
    </location>
</feature>
<name>A0AA41VI48_PAPNU</name>
<keyword evidence="5 6" id="KW-0472">Membrane</keyword>
<dbReference type="PANTHER" id="PTHR12385">
    <property type="entry name" value="CHOLINE TRANSPORTER-LIKE (SLC FAMILY 44)"/>
    <property type="match status" value="1"/>
</dbReference>
<evidence type="ECO:0000256" key="2">
    <source>
        <dbReference type="ARBA" id="ARBA00007168"/>
    </source>
</evidence>
<sequence>MTDDETHNNSNSPSQPLLSNKPTPYSIDDPPLLSSSSPHDEIIESDENQYPIITFNYDSRTYQDLPFSILFFLFLLCTFGFGIFSIFHRNPNSSSSDLSSFTYNFNTSSCVKIKSSPPSASNFLTTVLEDFKFGDQISLVGLGFGSSSSSHVLKDLILTLIVTLVLSGPFALGLLWLLRHYTKQIIYSSIPFFVLIPIFFNVYWFVACTIKSKCRDAFPLVYRILALLFVFLIIGVIVWIIVVNWHRIELTVRIVGVASDALARNLGLFAVLPCLTIGLVIYYVPIVVFLVFSSKNGKILPHLDSEGSYTCVWKQDRWVPAYYALAILTMLWSAAAMVEAQVFLISGTIAQWYFSKEDSMPMRSIRFSLRNAFGPSFGTVCFSGLLIAAVRIVRAAVDSARREDALPGIVNLALRCCVNGLLSAVDFLNKFTINFAAITGEAYCSSAKMTYELLKRNLLSAVFVETVSTRILAGTIFVLSAIYAIVVCAILKGVSDLEVEVYFVAVAAGLLLIVVLGFFVHVLDNVIETVYVCFAIDRDKGEVFKQEVHDVYVHLPISRNHTRTPLIV</sequence>
<keyword evidence="3 6" id="KW-0812">Transmembrane</keyword>
<comment type="subcellular location">
    <subcellularLocation>
        <location evidence="6">Cell membrane</location>
        <topology evidence="6">Multi-pass membrane protein</topology>
    </subcellularLocation>
    <subcellularLocation>
        <location evidence="1">Membrane</location>
        <topology evidence="1">Multi-pass membrane protein</topology>
    </subcellularLocation>
</comment>
<feature type="transmembrane region" description="Helical" evidence="6">
    <location>
        <begin position="322"/>
        <end position="353"/>
    </location>
</feature>
<proteinExistence type="inferred from homology"/>
<dbReference type="Proteomes" id="UP001177140">
    <property type="component" value="Unassembled WGS sequence"/>
</dbReference>
<dbReference type="AlphaFoldDB" id="A0AA41VI48"/>
<evidence type="ECO:0000256" key="5">
    <source>
        <dbReference type="ARBA" id="ARBA00023136"/>
    </source>
</evidence>